<protein>
    <submittedName>
        <fullName evidence="12 13">Probable inactive histone-lysine N-methyltransferase SUVR2 isoform X1</fullName>
    </submittedName>
</protein>
<dbReference type="Pfam" id="PF10440">
    <property type="entry name" value="WIYLD"/>
    <property type="match status" value="1"/>
</dbReference>
<dbReference type="SMART" id="SM00317">
    <property type="entry name" value="SET"/>
    <property type="match status" value="1"/>
</dbReference>
<dbReference type="AlphaFoldDB" id="A0A1U8A7A8"/>
<keyword evidence="3" id="KW-0158">Chromosome</keyword>
<gene>
    <name evidence="12 13" type="primary">LOC104600961</name>
</gene>
<dbReference type="GO" id="GO:0005634">
    <property type="term" value="C:nucleus"/>
    <property type="evidence" value="ECO:0007669"/>
    <property type="project" value="UniProtKB-SubCell"/>
</dbReference>
<dbReference type="PROSITE" id="PS50280">
    <property type="entry name" value="SET"/>
    <property type="match status" value="1"/>
</dbReference>
<feature type="domain" description="Pre-SET" evidence="10">
    <location>
        <begin position="597"/>
        <end position="700"/>
    </location>
</feature>
<dbReference type="OMA" id="ACDAMKL"/>
<dbReference type="PROSITE" id="PS50867">
    <property type="entry name" value="PRE_SET"/>
    <property type="match status" value="1"/>
</dbReference>
<keyword evidence="11" id="KW-1185">Reference proteome</keyword>
<evidence type="ECO:0000256" key="7">
    <source>
        <dbReference type="ARBA" id="ARBA00023242"/>
    </source>
</evidence>
<evidence type="ECO:0000256" key="1">
    <source>
        <dbReference type="ARBA" id="ARBA00004123"/>
    </source>
</evidence>
<dbReference type="InterPro" id="IPR043017">
    <property type="entry name" value="WIYLD_dom_sf"/>
</dbReference>
<evidence type="ECO:0000313" key="12">
    <source>
        <dbReference type="RefSeq" id="XP_010262435.1"/>
    </source>
</evidence>
<dbReference type="Gene3D" id="2.170.270.10">
    <property type="entry name" value="SET domain"/>
    <property type="match status" value="1"/>
</dbReference>
<sequence>MSRKGPNPRVAKALSAMEALGISEDTVRPVLRNLLKLYERKWELIEEENYRALADAIFEYEETQAAERTIKRVENIEQTTDDVRTEYLLHDDSEHPHKRLCLRRHASSSIVISGLALGENSSRKAKSGTASDQSCSTQEKEESSQGDERSESKYVSPETHLRDRRKERALPQPCPQQEEAETCPQFLRNRRTESDAVTPRIHHRDKGKELLSIQISPREKRSLSLAVCLKESNIEPGNVLLPKEKPNSHCYNALMKPKSEPFTDELPQFELPLAMICPPEQGLMKNKAIPDPVNRGSYSVGVGSTKADGREPVLSKNVEEKGRNDGVGNIAFKSGSNFEPPNLQEESLANFEIASSPLGEVKISLSYRSDLGRSDFHMPNLDMVLKMVEDKCRKSYRIAEPDFSLMKLMKELCLCFLEQGTDSSGDKQERLTNMLPKLGSLQNSDSRKGFGSKYNNLSNFHMPESSSNGSTNLHSSIRVPVSQKPRLLGLNGLESYWNVAWSSSDKRNKKKKEVKGPESSNSRSVVVVQQRKISFDDVKPLHDVNDISKGEEKVRISVANEISDEQYPPTFYYIPKNIVYQHGYVNFSLARIADEDCCSSCFGDCLSSSIPCACARETGGEFAYNREGLVKKEFLDEVISMNRDPQQHRLFYCKDCPLERSKNEDIPDTCKGHLVRRFIKECWSKCGCSKQCGNRVVQRGITCNLQVFLTSEEKGWGLRTLKGLPRGAFVCEYIGEILTNMELYERNTQSTRNKRHTYPVLLDADWGSEGVLKDEEALCLDATYYGNVARFINHRCFDANLVEIPVEVETPDHHYYHLAFFTTRKVDAMEELTWDYGIDFADDDHPVKAFCCCCGSKFCRDIKRPNRTRSRSLILR</sequence>
<evidence type="ECO:0000256" key="4">
    <source>
        <dbReference type="ARBA" id="ARBA00022679"/>
    </source>
</evidence>
<accession>A0A1U8A7A8</accession>
<dbReference type="CDD" id="cd10538">
    <property type="entry name" value="SET_SETDB-like"/>
    <property type="match status" value="1"/>
</dbReference>
<keyword evidence="4" id="KW-0808">Transferase</keyword>
<feature type="compositionally biased region" description="Basic and acidic residues" evidence="8">
    <location>
        <begin position="159"/>
        <end position="169"/>
    </location>
</feature>
<dbReference type="RefSeq" id="XP_010262436.1">
    <property type="nucleotide sequence ID" value="XM_010264134.2"/>
</dbReference>
<organism evidence="11 12">
    <name type="scientific">Nelumbo nucifera</name>
    <name type="common">Sacred lotus</name>
    <dbReference type="NCBI Taxonomy" id="4432"/>
    <lineage>
        <taxon>Eukaryota</taxon>
        <taxon>Viridiplantae</taxon>
        <taxon>Streptophyta</taxon>
        <taxon>Embryophyta</taxon>
        <taxon>Tracheophyta</taxon>
        <taxon>Spermatophyta</taxon>
        <taxon>Magnoliopsida</taxon>
        <taxon>Proteales</taxon>
        <taxon>Nelumbonaceae</taxon>
        <taxon>Nelumbo</taxon>
    </lineage>
</organism>
<dbReference type="PANTHER" id="PTHR46450:SF24">
    <property type="entry name" value="HISTONE-LYSINE N-METHYLTRANSFERASE SUVR4"/>
    <property type="match status" value="1"/>
</dbReference>
<evidence type="ECO:0000313" key="11">
    <source>
        <dbReference type="Proteomes" id="UP000189703"/>
    </source>
</evidence>
<feature type="domain" description="SET" evidence="9">
    <location>
        <begin position="703"/>
        <end position="837"/>
    </location>
</feature>
<evidence type="ECO:0000256" key="5">
    <source>
        <dbReference type="ARBA" id="ARBA00022723"/>
    </source>
</evidence>
<evidence type="ECO:0000256" key="8">
    <source>
        <dbReference type="SAM" id="MobiDB-lite"/>
    </source>
</evidence>
<evidence type="ECO:0000256" key="2">
    <source>
        <dbReference type="ARBA" id="ARBA00004286"/>
    </source>
</evidence>
<dbReference type="eggNOG" id="KOG1082">
    <property type="taxonomic scope" value="Eukaryota"/>
</dbReference>
<feature type="region of interest" description="Disordered" evidence="8">
    <location>
        <begin position="119"/>
        <end position="202"/>
    </location>
</feature>
<keyword evidence="5" id="KW-0479">Metal-binding</keyword>
<dbReference type="GO" id="GO:0008270">
    <property type="term" value="F:zinc ion binding"/>
    <property type="evidence" value="ECO:0007669"/>
    <property type="project" value="InterPro"/>
</dbReference>
<dbReference type="FunFam" id="2.170.270.10:FF:000046">
    <property type="entry name" value="SET-domain containing protein lysine methyltransferase family protein"/>
    <property type="match status" value="1"/>
</dbReference>
<dbReference type="Proteomes" id="UP000189703">
    <property type="component" value="Unplaced"/>
</dbReference>
<dbReference type="InterPro" id="IPR046341">
    <property type="entry name" value="SET_dom_sf"/>
</dbReference>
<dbReference type="SMART" id="SM00468">
    <property type="entry name" value="PreSET"/>
    <property type="match status" value="1"/>
</dbReference>
<dbReference type="GO" id="GO:0005694">
    <property type="term" value="C:chromosome"/>
    <property type="evidence" value="ECO:0007669"/>
    <property type="project" value="UniProtKB-SubCell"/>
</dbReference>
<dbReference type="PROSITE" id="PS51580">
    <property type="entry name" value="SAM_MT43_3"/>
    <property type="match status" value="1"/>
</dbReference>
<dbReference type="KEGG" id="nnu:104600961"/>
<evidence type="ECO:0000256" key="3">
    <source>
        <dbReference type="ARBA" id="ARBA00022454"/>
    </source>
</evidence>
<comment type="subcellular location">
    <subcellularLocation>
        <location evidence="2">Chromosome</location>
    </subcellularLocation>
    <subcellularLocation>
        <location evidence="1">Nucleus</location>
    </subcellularLocation>
</comment>
<evidence type="ECO:0000256" key="6">
    <source>
        <dbReference type="ARBA" id="ARBA00022833"/>
    </source>
</evidence>
<keyword evidence="7" id="KW-0539">Nucleus</keyword>
<dbReference type="STRING" id="4432.A0A1U8A7A8"/>
<keyword evidence="6" id="KW-0862">Zinc</keyword>
<dbReference type="Pfam" id="PF00856">
    <property type="entry name" value="SET"/>
    <property type="match status" value="1"/>
</dbReference>
<dbReference type="GeneID" id="104600961"/>
<dbReference type="OrthoDB" id="308383at2759"/>
<dbReference type="InterPro" id="IPR018848">
    <property type="entry name" value="WIYLD_domain"/>
</dbReference>
<dbReference type="InterPro" id="IPR007728">
    <property type="entry name" value="Pre-SET_dom"/>
</dbReference>
<feature type="compositionally biased region" description="Polar residues" evidence="8">
    <location>
        <begin position="128"/>
        <end position="137"/>
    </location>
</feature>
<dbReference type="RefSeq" id="XP_010262435.1">
    <property type="nucleotide sequence ID" value="XM_010264133.2"/>
</dbReference>
<dbReference type="Gene3D" id="1.10.8.850">
    <property type="entry name" value="Histone-lysine N methyltransferase , C-terminal domain-like"/>
    <property type="match status" value="1"/>
</dbReference>
<evidence type="ECO:0000313" key="13">
    <source>
        <dbReference type="RefSeq" id="XP_010262436.1"/>
    </source>
</evidence>
<proteinExistence type="predicted"/>
<evidence type="ECO:0000259" key="10">
    <source>
        <dbReference type="PROSITE" id="PS50867"/>
    </source>
</evidence>
<dbReference type="GO" id="GO:0042054">
    <property type="term" value="F:histone methyltransferase activity"/>
    <property type="evidence" value="ECO:0007669"/>
    <property type="project" value="InterPro"/>
</dbReference>
<feature type="compositionally biased region" description="Basic and acidic residues" evidence="8">
    <location>
        <begin position="138"/>
        <end position="152"/>
    </location>
</feature>
<dbReference type="InterPro" id="IPR025776">
    <property type="entry name" value="SUVR4/1/2"/>
</dbReference>
<dbReference type="InterPro" id="IPR001214">
    <property type="entry name" value="SET_dom"/>
</dbReference>
<reference evidence="12 13" key="1">
    <citation type="submission" date="2025-04" db="UniProtKB">
        <authorList>
            <consortium name="RefSeq"/>
        </authorList>
    </citation>
    <scope>IDENTIFICATION</scope>
</reference>
<evidence type="ECO:0000259" key="9">
    <source>
        <dbReference type="PROSITE" id="PS50280"/>
    </source>
</evidence>
<dbReference type="Pfam" id="PF05033">
    <property type="entry name" value="Pre-SET"/>
    <property type="match status" value="1"/>
</dbReference>
<dbReference type="PANTHER" id="PTHR46450">
    <property type="entry name" value="INACTIVE HISTONE-LYSINE N-METHYLTRANSFERASE SUVR1-RELATED"/>
    <property type="match status" value="1"/>
</dbReference>
<dbReference type="SUPFAM" id="SSF82199">
    <property type="entry name" value="SET domain"/>
    <property type="match status" value="1"/>
</dbReference>
<name>A0A1U8A7A8_NELNU</name>